<name>A0ABN6FJI6_SINCY</name>
<reference evidence="5 6" key="1">
    <citation type="journal article" date="2021" name="J. Biosci. Bioeng.">
        <title>Identification and characterization of a chc gene cluster responsible for the aromatization pathway of cyclohexanecarboxylate degradation in Sinomonas cyclohexanicum ATCC 51369.</title>
        <authorList>
            <person name="Yamamoto T."/>
            <person name="Hasegawa Y."/>
            <person name="Lau P.C.K."/>
            <person name="Iwaki H."/>
        </authorList>
    </citation>
    <scope>NUCLEOTIDE SEQUENCE [LARGE SCALE GENOMIC DNA]</scope>
    <source>
        <strain evidence="5 6">ATCC 51369</strain>
    </source>
</reference>
<keyword evidence="2" id="KW-0328">Glycosyltransferase</keyword>
<feature type="domain" description="Glycosyltransferase subfamily 4-like N-terminal" evidence="4">
    <location>
        <begin position="17"/>
        <end position="143"/>
    </location>
</feature>
<evidence type="ECO:0000313" key="6">
    <source>
        <dbReference type="Proteomes" id="UP001319861"/>
    </source>
</evidence>
<dbReference type="Proteomes" id="UP001319861">
    <property type="component" value="Chromosome"/>
</dbReference>
<evidence type="ECO:0000313" key="5">
    <source>
        <dbReference type="EMBL" id="BCT77057.1"/>
    </source>
</evidence>
<dbReference type="Pfam" id="PF13439">
    <property type="entry name" value="Glyco_transf_4"/>
    <property type="match status" value="1"/>
</dbReference>
<accession>A0ABN6FJI6</accession>
<protein>
    <recommendedName>
        <fullName evidence="4">Glycosyltransferase subfamily 4-like N-terminal domain-containing protein</fullName>
    </recommendedName>
</protein>
<dbReference type="PANTHER" id="PTHR12526:SF640">
    <property type="entry name" value="COLANIC ACID BIOSYNTHESIS GLYCOSYLTRANSFERASE WCAL-RELATED"/>
    <property type="match status" value="1"/>
</dbReference>
<evidence type="ECO:0000256" key="3">
    <source>
        <dbReference type="ARBA" id="ARBA00022679"/>
    </source>
</evidence>
<dbReference type="EMBL" id="AP024525">
    <property type="protein sequence ID" value="BCT77057.1"/>
    <property type="molecule type" value="Genomic_DNA"/>
</dbReference>
<dbReference type="PANTHER" id="PTHR12526">
    <property type="entry name" value="GLYCOSYLTRANSFERASE"/>
    <property type="match status" value="1"/>
</dbReference>
<dbReference type="RefSeq" id="WP_229229805.1">
    <property type="nucleotide sequence ID" value="NZ_AP024525.1"/>
</dbReference>
<dbReference type="Gene3D" id="3.40.50.2000">
    <property type="entry name" value="Glycogen Phosphorylase B"/>
    <property type="match status" value="2"/>
</dbReference>
<dbReference type="Pfam" id="PF13692">
    <property type="entry name" value="Glyco_trans_1_4"/>
    <property type="match status" value="1"/>
</dbReference>
<dbReference type="SUPFAM" id="SSF53756">
    <property type="entry name" value="UDP-Glycosyltransferase/glycogen phosphorylase"/>
    <property type="match status" value="1"/>
</dbReference>
<keyword evidence="3" id="KW-0808">Transferase</keyword>
<proteinExistence type="inferred from homology"/>
<evidence type="ECO:0000256" key="2">
    <source>
        <dbReference type="ARBA" id="ARBA00022676"/>
    </source>
</evidence>
<dbReference type="InterPro" id="IPR028098">
    <property type="entry name" value="Glyco_trans_4-like_N"/>
</dbReference>
<keyword evidence="6" id="KW-1185">Reference proteome</keyword>
<organism evidence="5 6">
    <name type="scientific">Sinomonas cyclohexanicum</name>
    <name type="common">Corynebacterium cyclohexanicum</name>
    <dbReference type="NCBI Taxonomy" id="322009"/>
    <lineage>
        <taxon>Bacteria</taxon>
        <taxon>Bacillati</taxon>
        <taxon>Actinomycetota</taxon>
        <taxon>Actinomycetes</taxon>
        <taxon>Micrococcales</taxon>
        <taxon>Micrococcaceae</taxon>
        <taxon>Sinomonas</taxon>
    </lineage>
</organism>
<sequence length="350" mass="37955">MSTSSPDVYLATNNGDIGGGEVMLFALAEALQSLGLVVSVVAPTAPSGVLETARGRGLEAVALPAENRLAYMRALREWRRKNKDGLLWCNGLVPAFATAGSRHRIAHLHQLPTPLQVPAVTAARIGARATVVPSEFVARRVRKATVLHNWTASVDRIAPRRTDGRVRLGFLGRPSEAKGIHVLADAVDLLRREEPEKYRLRIAGEPRFVDARERAFIESRMRSMGRSAERLGWMPADEFFSSIDVLVVPSVVPESFGLVAAEAMSARVPVVVSDAGAMPEVVGPGHPWIARAGDSADLARVIREASGALPAGDVVDHRYLRWQEHFSPESGKARLRGVLEDLGILQEVRG</sequence>
<evidence type="ECO:0000259" key="4">
    <source>
        <dbReference type="Pfam" id="PF13439"/>
    </source>
</evidence>
<evidence type="ECO:0000256" key="1">
    <source>
        <dbReference type="ARBA" id="ARBA00009481"/>
    </source>
</evidence>
<comment type="similarity">
    <text evidence="1">Belongs to the glycosyltransferase group 1 family. Glycosyltransferase 4 subfamily.</text>
</comment>
<gene>
    <name evidence="5" type="ORF">SCMU_28990</name>
</gene>